<evidence type="ECO:0000256" key="2">
    <source>
        <dbReference type="ARBA" id="ARBA00006333"/>
    </source>
</evidence>
<dbReference type="GO" id="GO:0046872">
    <property type="term" value="F:metal ion binding"/>
    <property type="evidence" value="ECO:0007669"/>
    <property type="project" value="UniProtKB-KW"/>
</dbReference>
<comment type="similarity">
    <text evidence="2 6">Belongs to the terpene synthase family.</text>
</comment>
<sequence length="327" mass="38054">MSLSATLNAPRKDTYVLPDTLSRWPWLRRFNPSYEETKIESSRWICGFDAFSPKAQNAFERCDFTQLRVACDMLQLFFVFDEYSDPEPEVAVRKMATAIMNGMTCSNVSDGHVLNEISRQFWERATTVCDPKTQDRFIESFRAYTDAVVQQARDRDCATVRDVTEYFIVRRHTIGTIPCFVLLQLDMHLPDSVTNHPYIVELETLATDMIILCNDLYSYNVEQARGDDTHNILTIVQLQYNLDLDKALLWLDEYHGRLVTAFLDAKRTLPSFGPTYDTEMSKYVDGLGNWVRANESWSFESHRYFGSHGLEIQRQRRVHLLPKMRPL</sequence>
<dbReference type="InParanoid" id="A0A165DYV6"/>
<dbReference type="OrthoDB" id="6486656at2759"/>
<dbReference type="PANTHER" id="PTHR35201:SF4">
    <property type="entry name" value="BETA-PINACENE SYNTHASE-RELATED"/>
    <property type="match status" value="1"/>
</dbReference>
<comment type="cofactor">
    <cofactor evidence="1 6">
        <name>Mg(2+)</name>
        <dbReference type="ChEBI" id="CHEBI:18420"/>
    </cofactor>
</comment>
<dbReference type="AlphaFoldDB" id="A0A165DYV6"/>
<dbReference type="GO" id="GO:0010333">
    <property type="term" value="F:terpene synthase activity"/>
    <property type="evidence" value="ECO:0007669"/>
    <property type="project" value="InterPro"/>
</dbReference>
<evidence type="ECO:0000256" key="4">
    <source>
        <dbReference type="ARBA" id="ARBA00022842"/>
    </source>
</evidence>
<keyword evidence="8" id="KW-1185">Reference proteome</keyword>
<dbReference type="EMBL" id="KV426179">
    <property type="protein sequence ID" value="KZV85693.1"/>
    <property type="molecule type" value="Genomic_DNA"/>
</dbReference>
<proteinExistence type="inferred from homology"/>
<reference evidence="7 8" key="1">
    <citation type="journal article" date="2016" name="Mol. Biol. Evol.">
        <title>Comparative Genomics of Early-Diverging Mushroom-Forming Fungi Provides Insights into the Origins of Lignocellulose Decay Capabilities.</title>
        <authorList>
            <person name="Nagy L.G."/>
            <person name="Riley R."/>
            <person name="Tritt A."/>
            <person name="Adam C."/>
            <person name="Daum C."/>
            <person name="Floudas D."/>
            <person name="Sun H."/>
            <person name="Yadav J.S."/>
            <person name="Pangilinan J."/>
            <person name="Larsson K.H."/>
            <person name="Matsuura K."/>
            <person name="Barry K."/>
            <person name="Labutti K."/>
            <person name="Kuo R."/>
            <person name="Ohm R.A."/>
            <person name="Bhattacharya S.S."/>
            <person name="Shirouzu T."/>
            <person name="Yoshinaga Y."/>
            <person name="Martin F.M."/>
            <person name="Grigoriev I.V."/>
            <person name="Hibbett D.S."/>
        </authorList>
    </citation>
    <scope>NUCLEOTIDE SEQUENCE [LARGE SCALE GENOMIC DNA]</scope>
    <source>
        <strain evidence="7 8">HHB12029</strain>
    </source>
</reference>
<keyword evidence="3 6" id="KW-0479">Metal-binding</keyword>
<dbReference type="PANTHER" id="PTHR35201">
    <property type="entry name" value="TERPENE SYNTHASE"/>
    <property type="match status" value="1"/>
</dbReference>
<evidence type="ECO:0000313" key="7">
    <source>
        <dbReference type="EMBL" id="KZV85693.1"/>
    </source>
</evidence>
<evidence type="ECO:0000256" key="3">
    <source>
        <dbReference type="ARBA" id="ARBA00022723"/>
    </source>
</evidence>
<evidence type="ECO:0000256" key="6">
    <source>
        <dbReference type="RuleBase" id="RU366034"/>
    </source>
</evidence>
<evidence type="ECO:0000256" key="1">
    <source>
        <dbReference type="ARBA" id="ARBA00001946"/>
    </source>
</evidence>
<protein>
    <recommendedName>
        <fullName evidence="6">Terpene synthase</fullName>
        <ecNumber evidence="6">4.2.3.-</ecNumber>
    </recommendedName>
</protein>
<dbReference type="EC" id="4.2.3.-" evidence="6"/>
<accession>A0A165DYV6</accession>
<dbReference type="Gene3D" id="1.10.600.10">
    <property type="entry name" value="Farnesyl Diphosphate Synthase"/>
    <property type="match status" value="1"/>
</dbReference>
<dbReference type="SUPFAM" id="SSF48576">
    <property type="entry name" value="Terpenoid synthases"/>
    <property type="match status" value="1"/>
</dbReference>
<dbReference type="InterPro" id="IPR034686">
    <property type="entry name" value="Terpene_cyclase-like_2"/>
</dbReference>
<name>A0A165DYV6_EXIGL</name>
<dbReference type="InterPro" id="IPR008949">
    <property type="entry name" value="Isoprenoid_synthase_dom_sf"/>
</dbReference>
<gene>
    <name evidence="7" type="ORF">EXIGLDRAFT_681577</name>
</gene>
<dbReference type="SFLD" id="SFLDG01020">
    <property type="entry name" value="Terpene_Cyclase_Like_2"/>
    <property type="match status" value="1"/>
</dbReference>
<dbReference type="Pfam" id="PF19086">
    <property type="entry name" value="Terpene_syn_C_2"/>
    <property type="match status" value="1"/>
</dbReference>
<organism evidence="7 8">
    <name type="scientific">Exidia glandulosa HHB12029</name>
    <dbReference type="NCBI Taxonomy" id="1314781"/>
    <lineage>
        <taxon>Eukaryota</taxon>
        <taxon>Fungi</taxon>
        <taxon>Dikarya</taxon>
        <taxon>Basidiomycota</taxon>
        <taxon>Agaricomycotina</taxon>
        <taxon>Agaricomycetes</taxon>
        <taxon>Auriculariales</taxon>
        <taxon>Exidiaceae</taxon>
        <taxon>Exidia</taxon>
    </lineage>
</organism>
<dbReference type="STRING" id="1314781.A0A165DYV6"/>
<keyword evidence="5 6" id="KW-0456">Lyase</keyword>
<evidence type="ECO:0000313" key="8">
    <source>
        <dbReference type="Proteomes" id="UP000077266"/>
    </source>
</evidence>
<evidence type="ECO:0000256" key="5">
    <source>
        <dbReference type="ARBA" id="ARBA00023239"/>
    </source>
</evidence>
<dbReference type="SFLD" id="SFLDS00005">
    <property type="entry name" value="Isoprenoid_Synthase_Type_I"/>
    <property type="match status" value="1"/>
</dbReference>
<keyword evidence="4 6" id="KW-0460">Magnesium</keyword>
<dbReference type="GO" id="GO:0008299">
    <property type="term" value="P:isoprenoid biosynthetic process"/>
    <property type="evidence" value="ECO:0007669"/>
    <property type="project" value="UniProtKB-ARBA"/>
</dbReference>
<dbReference type="Proteomes" id="UP000077266">
    <property type="component" value="Unassembled WGS sequence"/>
</dbReference>